<name>A0A5B8LI44_9SPHN</name>
<dbReference type="Proteomes" id="UP000315673">
    <property type="component" value="Chromosome"/>
</dbReference>
<gene>
    <name evidence="1" type="ORF">FPZ24_11245</name>
</gene>
<organism evidence="1 2">
    <name type="scientific">Sphingomonas panacisoli</name>
    <dbReference type="NCBI Taxonomy" id="1813879"/>
    <lineage>
        <taxon>Bacteria</taxon>
        <taxon>Pseudomonadati</taxon>
        <taxon>Pseudomonadota</taxon>
        <taxon>Alphaproteobacteria</taxon>
        <taxon>Sphingomonadales</taxon>
        <taxon>Sphingomonadaceae</taxon>
        <taxon>Sphingomonas</taxon>
    </lineage>
</organism>
<protein>
    <submittedName>
        <fullName evidence="1">Uncharacterized protein</fullName>
    </submittedName>
</protein>
<evidence type="ECO:0000313" key="2">
    <source>
        <dbReference type="Proteomes" id="UP000315673"/>
    </source>
</evidence>
<reference evidence="1 2" key="1">
    <citation type="submission" date="2019-07" db="EMBL/GenBank/DDBJ databases">
        <title>Full genome sequence of Sphingomonas sp. 4R-6-7(HKS19).</title>
        <authorList>
            <person name="Im W.-T."/>
        </authorList>
    </citation>
    <scope>NUCLEOTIDE SEQUENCE [LARGE SCALE GENOMIC DNA]</scope>
    <source>
        <strain evidence="1 2">HKS19</strain>
    </source>
</reference>
<sequence>MFDTVDEAYFAQGAMPPGSVAQLHWALDTMRTEQAERAIIDRAEAIAVTLHRLLAAIRTTPGDNLAVMPIRRELRAMGVDWLKAMPVFH</sequence>
<dbReference type="EMBL" id="CP042306">
    <property type="protein sequence ID" value="QDZ07987.1"/>
    <property type="molecule type" value="Genomic_DNA"/>
</dbReference>
<dbReference type="RefSeq" id="WP_146572031.1">
    <property type="nucleotide sequence ID" value="NZ_CP042306.1"/>
</dbReference>
<accession>A0A5B8LI44</accession>
<keyword evidence="2" id="KW-1185">Reference proteome</keyword>
<dbReference type="AlphaFoldDB" id="A0A5B8LI44"/>
<evidence type="ECO:0000313" key="1">
    <source>
        <dbReference type="EMBL" id="QDZ07987.1"/>
    </source>
</evidence>
<proteinExistence type="predicted"/>
<dbReference type="KEGG" id="spai:FPZ24_11245"/>